<sequence>MNAWPAFIGLGANLDDPAGQIERALGAIASLPLTTLVKRSALYLSRPMGPADQPDYINAVAKVDTGLPAAELLTELLAIERRQGRQRCADQRNGPRTLDLDLLLYADLVSHEPALTLPHPGAHERDFVLVPLAEIAPRLVIPGRGRVSELLAGCIDHGLCRYDPPATVATAAALAG</sequence>
<dbReference type="InterPro" id="IPR000550">
    <property type="entry name" value="Hppk"/>
</dbReference>
<evidence type="ECO:0000256" key="3">
    <source>
        <dbReference type="ARBA" id="ARBA00013253"/>
    </source>
</evidence>
<evidence type="ECO:0000256" key="8">
    <source>
        <dbReference type="ARBA" id="ARBA00022840"/>
    </source>
</evidence>
<dbReference type="PANTHER" id="PTHR43071:SF1">
    <property type="entry name" value="2-AMINO-4-HYDROXY-6-HYDROXYMETHYLDIHYDROPTERIDINE PYROPHOSPHOKINASE"/>
    <property type="match status" value="1"/>
</dbReference>
<evidence type="ECO:0000256" key="11">
    <source>
        <dbReference type="ARBA" id="ARBA00029766"/>
    </source>
</evidence>
<evidence type="ECO:0000256" key="4">
    <source>
        <dbReference type="ARBA" id="ARBA00016218"/>
    </source>
</evidence>
<dbReference type="SUPFAM" id="SSF55083">
    <property type="entry name" value="6-hydroxymethyl-7,8-dihydropterin pyrophosphokinase, HPPK"/>
    <property type="match status" value="1"/>
</dbReference>
<evidence type="ECO:0000256" key="2">
    <source>
        <dbReference type="ARBA" id="ARBA00005810"/>
    </source>
</evidence>
<dbReference type="GO" id="GO:0016301">
    <property type="term" value="F:kinase activity"/>
    <property type="evidence" value="ECO:0007669"/>
    <property type="project" value="UniProtKB-KW"/>
</dbReference>
<evidence type="ECO:0000256" key="1">
    <source>
        <dbReference type="ARBA" id="ARBA00005051"/>
    </source>
</evidence>
<dbReference type="InParanoid" id="A0A1B1YUE2"/>
<evidence type="ECO:0000256" key="12">
    <source>
        <dbReference type="ARBA" id="ARBA00033413"/>
    </source>
</evidence>
<protein>
    <recommendedName>
        <fullName evidence="4">2-amino-4-hydroxy-6-hydroxymethyldihydropteridine pyrophosphokinase</fullName>
        <ecNumber evidence="3">2.7.6.3</ecNumber>
    </recommendedName>
    <alternativeName>
        <fullName evidence="11">6-hydroxymethyl-7,8-dihydropterin pyrophosphokinase</fullName>
    </alternativeName>
    <alternativeName>
        <fullName evidence="12">7,8-dihydro-6-hydroxymethylpterin-pyrophosphokinase</fullName>
    </alternativeName>
</protein>
<evidence type="ECO:0000313" key="15">
    <source>
        <dbReference type="Proteomes" id="UP000092952"/>
    </source>
</evidence>
<dbReference type="STRING" id="1810504.PG2T_09540"/>
<dbReference type="InterPro" id="IPR035907">
    <property type="entry name" value="Hppk_sf"/>
</dbReference>
<dbReference type="GO" id="GO:0005524">
    <property type="term" value="F:ATP binding"/>
    <property type="evidence" value="ECO:0007669"/>
    <property type="project" value="UniProtKB-KW"/>
</dbReference>
<evidence type="ECO:0000256" key="7">
    <source>
        <dbReference type="ARBA" id="ARBA00022777"/>
    </source>
</evidence>
<dbReference type="CDD" id="cd00483">
    <property type="entry name" value="HPPK"/>
    <property type="match status" value="1"/>
</dbReference>
<proteinExistence type="inferred from homology"/>
<reference evidence="15" key="1">
    <citation type="submission" date="2016-03" db="EMBL/GenBank/DDBJ databases">
        <title>Complete genome sequence of Solimmundus cernigliae, representing a novel lineage of polycyclic aromatic hydrocarbon degraders within the Gammaproteobacteria.</title>
        <authorList>
            <person name="Singleton D.R."/>
            <person name="Dickey A.N."/>
            <person name="Scholl E.H."/>
            <person name="Wright F.A."/>
            <person name="Aitken M.D."/>
        </authorList>
    </citation>
    <scope>NUCLEOTIDE SEQUENCE [LARGE SCALE GENOMIC DNA]</scope>
    <source>
        <strain evidence="15">TR3.2</strain>
    </source>
</reference>
<evidence type="ECO:0000256" key="6">
    <source>
        <dbReference type="ARBA" id="ARBA00022741"/>
    </source>
</evidence>
<dbReference type="PROSITE" id="PS00794">
    <property type="entry name" value="HPPK"/>
    <property type="match status" value="1"/>
</dbReference>
<dbReference type="UniPathway" id="UPA00077">
    <property type="reaction ID" value="UER00155"/>
</dbReference>
<dbReference type="GO" id="GO:0046654">
    <property type="term" value="P:tetrahydrofolate biosynthetic process"/>
    <property type="evidence" value="ECO:0007669"/>
    <property type="project" value="UniProtKB-UniPathway"/>
</dbReference>
<dbReference type="Pfam" id="PF01288">
    <property type="entry name" value="HPPK"/>
    <property type="match status" value="1"/>
</dbReference>
<gene>
    <name evidence="14" type="ORF">PG2T_09540</name>
</gene>
<keyword evidence="5" id="KW-0808">Transferase</keyword>
<keyword evidence="9" id="KW-0289">Folate biosynthesis</keyword>
<feature type="domain" description="7,8-dihydro-6-hydroxymethylpterin-pyrophosphokinase" evidence="13">
    <location>
        <begin position="92"/>
        <end position="103"/>
    </location>
</feature>
<dbReference type="OrthoDB" id="9808041at2"/>
<keyword evidence="6" id="KW-0547">Nucleotide-binding</keyword>
<dbReference type="AlphaFoldDB" id="A0A1B1YUE2"/>
<comment type="function">
    <text evidence="10">Catalyzes the transfer of pyrophosphate from adenosine triphosphate (ATP) to 6-hydroxymethyl-7,8-dihydropterin, an enzymatic step in folate biosynthesis pathway.</text>
</comment>
<evidence type="ECO:0000256" key="10">
    <source>
        <dbReference type="ARBA" id="ARBA00029409"/>
    </source>
</evidence>
<keyword evidence="8" id="KW-0067">ATP-binding</keyword>
<dbReference type="FunCoup" id="A0A1B1YUE2">
    <property type="interactions" value="456"/>
</dbReference>
<evidence type="ECO:0000313" key="14">
    <source>
        <dbReference type="EMBL" id="ANX04395.1"/>
    </source>
</evidence>
<comment type="similarity">
    <text evidence="2">Belongs to the HPPK family.</text>
</comment>
<accession>A0A1B1YUE2</accession>
<dbReference type="EMBL" id="CP014671">
    <property type="protein sequence ID" value="ANX04395.1"/>
    <property type="molecule type" value="Genomic_DNA"/>
</dbReference>
<dbReference type="Gene3D" id="3.30.70.560">
    <property type="entry name" value="7,8-Dihydro-6-hydroxymethylpterin-pyrophosphokinase HPPK"/>
    <property type="match status" value="1"/>
</dbReference>
<name>A0A1B1YUE2_9GAMM</name>
<dbReference type="Proteomes" id="UP000092952">
    <property type="component" value="Chromosome"/>
</dbReference>
<comment type="pathway">
    <text evidence="1">Cofactor biosynthesis; tetrahydrofolate biosynthesis; 2-amino-4-hydroxy-6-hydroxymethyl-7,8-dihydropteridine diphosphate from 7,8-dihydroneopterin triphosphate: step 4/4.</text>
</comment>
<evidence type="ECO:0000256" key="9">
    <source>
        <dbReference type="ARBA" id="ARBA00022909"/>
    </source>
</evidence>
<organism evidence="14 15">
    <name type="scientific">Immundisolibacter cernigliae</name>
    <dbReference type="NCBI Taxonomy" id="1810504"/>
    <lineage>
        <taxon>Bacteria</taxon>
        <taxon>Pseudomonadati</taxon>
        <taxon>Pseudomonadota</taxon>
        <taxon>Gammaproteobacteria</taxon>
        <taxon>Immundisolibacterales</taxon>
        <taxon>Immundisolibacteraceae</taxon>
        <taxon>Immundisolibacter</taxon>
    </lineage>
</organism>
<dbReference type="PANTHER" id="PTHR43071">
    <property type="entry name" value="2-AMINO-4-HYDROXY-6-HYDROXYMETHYLDIHYDROPTERIDINE PYROPHOSPHOKINASE"/>
    <property type="match status" value="1"/>
</dbReference>
<evidence type="ECO:0000259" key="13">
    <source>
        <dbReference type="PROSITE" id="PS00794"/>
    </source>
</evidence>
<keyword evidence="15" id="KW-1185">Reference proteome</keyword>
<dbReference type="KEGG" id="gbi:PG2T_09540"/>
<dbReference type="NCBIfam" id="TIGR01498">
    <property type="entry name" value="folK"/>
    <property type="match status" value="1"/>
</dbReference>
<dbReference type="GO" id="GO:0046656">
    <property type="term" value="P:folic acid biosynthetic process"/>
    <property type="evidence" value="ECO:0007669"/>
    <property type="project" value="UniProtKB-KW"/>
</dbReference>
<dbReference type="RefSeq" id="WP_068804543.1">
    <property type="nucleotide sequence ID" value="NZ_CP014671.1"/>
</dbReference>
<evidence type="ECO:0000256" key="5">
    <source>
        <dbReference type="ARBA" id="ARBA00022679"/>
    </source>
</evidence>
<keyword evidence="7" id="KW-0418">Kinase</keyword>
<dbReference type="GO" id="GO:0003848">
    <property type="term" value="F:2-amino-4-hydroxy-6-hydroxymethyldihydropteridine diphosphokinase activity"/>
    <property type="evidence" value="ECO:0007669"/>
    <property type="project" value="UniProtKB-EC"/>
</dbReference>
<dbReference type="EC" id="2.7.6.3" evidence="3"/>